<dbReference type="AlphaFoldDB" id="A0AB35BXS5"/>
<feature type="binding site" evidence="12">
    <location>
        <begin position="117"/>
        <end position="120"/>
    </location>
    <ligand>
        <name>substrate</name>
    </ligand>
</feature>
<feature type="binding site" evidence="12">
    <location>
        <position position="92"/>
    </location>
    <ligand>
        <name>Mg(2+)</name>
        <dbReference type="ChEBI" id="CHEBI:18420"/>
        <label>1</label>
    </ligand>
</feature>
<evidence type="ECO:0000259" key="14">
    <source>
        <dbReference type="Pfam" id="PF00316"/>
    </source>
</evidence>
<dbReference type="GO" id="GO:0005829">
    <property type="term" value="C:cytosol"/>
    <property type="evidence" value="ECO:0007669"/>
    <property type="project" value="TreeGrafter"/>
</dbReference>
<sequence>MQLGTPLSQYLIEEQRLYPEATGSFTLLMNDIALACKTISAAVRKGALVDVLGNAETDNCQGEQQKKLDIIANDLFIKNNIWRGHISAMASEEMEEVFPIPEDKPRGKYLLVFDPLDGSSNIDVDGPIGTIFSIMRSDKEHPTEEDFLQEGVKQVCAGYCLYGPATMIVISIGHGTHAFTLDPDIGEFILTHKDIQIPATSAEYSINHANRVKWEKPMLQYVQDREAGVDGKKGKRYTMRWVGAMVMDVHRILMRGGMFAYPIDEGIRAKGGRLRLMYEANPISFLVEQAGGIATTGYERILDIKPSKLHQRIPVIIGSKEEVTDILDYHKAFAAEHDLKFTHECKLYK</sequence>
<dbReference type="RefSeq" id="WP_213398040.1">
    <property type="nucleotide sequence ID" value="NZ_JAGIBT010000001.1"/>
</dbReference>
<evidence type="ECO:0000256" key="11">
    <source>
        <dbReference type="ARBA" id="ARBA00081210"/>
    </source>
</evidence>
<dbReference type="PANTHER" id="PTHR11556">
    <property type="entry name" value="FRUCTOSE-1,6-BISPHOSPHATASE-RELATED"/>
    <property type="match status" value="1"/>
</dbReference>
<feature type="binding site" evidence="12">
    <location>
        <position position="116"/>
    </location>
    <ligand>
        <name>Mg(2+)</name>
        <dbReference type="ChEBI" id="CHEBI:18420"/>
        <label>1</label>
    </ligand>
</feature>
<evidence type="ECO:0000256" key="7">
    <source>
        <dbReference type="ARBA" id="ARBA00022842"/>
    </source>
</evidence>
<dbReference type="HAMAP" id="MF_01855">
    <property type="entry name" value="FBPase_class1"/>
    <property type="match status" value="1"/>
</dbReference>
<evidence type="ECO:0000256" key="10">
    <source>
        <dbReference type="ARBA" id="ARBA00072069"/>
    </source>
</evidence>
<name>A0AB35BXS5_9GAMM</name>
<dbReference type="InterPro" id="IPR028343">
    <property type="entry name" value="FBPtase"/>
</dbReference>
<dbReference type="GO" id="GO:0006094">
    <property type="term" value="P:gluconeogenesis"/>
    <property type="evidence" value="ECO:0007669"/>
    <property type="project" value="UniProtKB-UniRule"/>
</dbReference>
<evidence type="ECO:0000313" key="17">
    <source>
        <dbReference type="Proteomes" id="UP000680020"/>
    </source>
</evidence>
<feature type="domain" description="Fructose-1-6-bisphosphatase class I N-terminal" evidence="14">
    <location>
        <begin position="7"/>
        <end position="193"/>
    </location>
</feature>
<dbReference type="GO" id="GO:0000287">
    <property type="term" value="F:magnesium ion binding"/>
    <property type="evidence" value="ECO:0007669"/>
    <property type="project" value="UniProtKB-UniRule"/>
</dbReference>
<organism evidence="16 17">
    <name type="scientific">Wohlfahrtiimonas chitiniclastica</name>
    <dbReference type="NCBI Taxonomy" id="400946"/>
    <lineage>
        <taxon>Bacteria</taxon>
        <taxon>Pseudomonadati</taxon>
        <taxon>Pseudomonadota</taxon>
        <taxon>Gammaproteobacteria</taxon>
        <taxon>Cardiobacteriales</taxon>
        <taxon>Ignatzschineriaceae</taxon>
        <taxon>Wohlfahrtiimonas</taxon>
    </lineage>
</organism>
<dbReference type="PRINTS" id="PR00115">
    <property type="entry name" value="F16BPHPHTASE"/>
</dbReference>
<dbReference type="FunFam" id="3.40.190.80:FF:000011">
    <property type="entry name" value="Fructose-1,6-bisphosphatase class 1"/>
    <property type="match status" value="1"/>
</dbReference>
<protein>
    <recommendedName>
        <fullName evidence="10 12">Fructose-1,6-bisphosphatase class 1</fullName>
        <shortName evidence="12">FBPase class 1</shortName>
        <ecNumber evidence="3 12">3.1.3.11</ecNumber>
    </recommendedName>
    <alternativeName>
        <fullName evidence="11 12">D-fructose-1,6-bisphosphate 1-phosphohydrolase class 1</fullName>
    </alternativeName>
</protein>
<reference evidence="16" key="1">
    <citation type="submission" date="2021-03" db="EMBL/GenBank/DDBJ databases">
        <title>Identification and antibiotic profiling of Wohlfahrtiimonas chitiniclastica, an underestimated human pathogen.</title>
        <authorList>
            <person name="Kopf A."/>
            <person name="Bunk B."/>
            <person name="Coldewey S."/>
            <person name="Gunzer F."/>
            <person name="Riedel T."/>
            <person name="Schroettner P."/>
        </authorList>
    </citation>
    <scope>NUCLEOTIDE SEQUENCE</scope>
    <source>
        <strain evidence="16">DSM 100917</strain>
    </source>
</reference>
<feature type="binding site" evidence="12">
    <location>
        <position position="279"/>
    </location>
    <ligand>
        <name>Mg(2+)</name>
        <dbReference type="ChEBI" id="CHEBI:18420"/>
        <label>2</label>
    </ligand>
</feature>
<dbReference type="GO" id="GO:0006002">
    <property type="term" value="P:fructose 6-phosphate metabolic process"/>
    <property type="evidence" value="ECO:0007669"/>
    <property type="project" value="TreeGrafter"/>
</dbReference>
<dbReference type="GO" id="GO:0030388">
    <property type="term" value="P:fructose 1,6-bisphosphate metabolic process"/>
    <property type="evidence" value="ECO:0007669"/>
    <property type="project" value="TreeGrafter"/>
</dbReference>
<comment type="caution">
    <text evidence="16">The sequence shown here is derived from an EMBL/GenBank/DDBJ whole genome shotgun (WGS) entry which is preliminary data.</text>
</comment>
<keyword evidence="5 12" id="KW-0479">Metal-binding</keyword>
<comment type="cofactor">
    <cofactor evidence="12">
        <name>Mg(2+)</name>
        <dbReference type="ChEBI" id="CHEBI:18420"/>
    </cofactor>
    <text evidence="12">Binds 2 magnesium ions per subunit.</text>
</comment>
<dbReference type="EC" id="3.1.3.11" evidence="3 12"/>
<dbReference type="InterPro" id="IPR000146">
    <property type="entry name" value="FBPase_class-1"/>
</dbReference>
<feature type="binding site" evidence="12">
    <location>
        <position position="114"/>
    </location>
    <ligand>
        <name>Mg(2+)</name>
        <dbReference type="ChEBI" id="CHEBI:18420"/>
        <label>1</label>
    </ligand>
</feature>
<dbReference type="NCBIfam" id="NF006779">
    <property type="entry name" value="PRK09293.1-3"/>
    <property type="match status" value="1"/>
</dbReference>
<dbReference type="PIRSF" id="PIRSF000904">
    <property type="entry name" value="FBPtase_SBPase"/>
    <property type="match status" value="1"/>
</dbReference>
<evidence type="ECO:0000256" key="6">
    <source>
        <dbReference type="ARBA" id="ARBA00022801"/>
    </source>
</evidence>
<comment type="subunit">
    <text evidence="12">Homotetramer.</text>
</comment>
<feature type="binding site" evidence="12">
    <location>
        <position position="207"/>
    </location>
    <ligand>
        <name>substrate</name>
    </ligand>
</feature>
<feature type="binding site" evidence="12">
    <location>
        <position position="114"/>
    </location>
    <ligand>
        <name>Mg(2+)</name>
        <dbReference type="ChEBI" id="CHEBI:18420"/>
        <label>2</label>
    </ligand>
</feature>
<evidence type="ECO:0000256" key="9">
    <source>
        <dbReference type="ARBA" id="ARBA00024331"/>
    </source>
</evidence>
<dbReference type="FunFam" id="3.30.540.10:FF:000002">
    <property type="entry name" value="Fructose-1,6-bisphosphatase class 1"/>
    <property type="match status" value="1"/>
</dbReference>
<comment type="catalytic activity">
    <reaction evidence="1 12">
        <text>beta-D-fructose 1,6-bisphosphate + H2O = beta-D-fructose 6-phosphate + phosphate</text>
        <dbReference type="Rhea" id="RHEA:11064"/>
        <dbReference type="ChEBI" id="CHEBI:15377"/>
        <dbReference type="ChEBI" id="CHEBI:32966"/>
        <dbReference type="ChEBI" id="CHEBI:43474"/>
        <dbReference type="ChEBI" id="CHEBI:57634"/>
        <dbReference type="EC" id="3.1.3.11"/>
    </reaction>
</comment>
<feature type="domain" description="Fructose-1-6-bisphosphatase class 1 C-terminal" evidence="15">
    <location>
        <begin position="197"/>
        <end position="330"/>
    </location>
</feature>
<gene>
    <name evidence="12" type="primary">fbp</name>
    <name evidence="16" type="ORF">J7561_01540</name>
</gene>
<dbReference type="EMBL" id="JAGIBU010000001">
    <property type="protein sequence ID" value="MBS7823883.1"/>
    <property type="molecule type" value="Genomic_DNA"/>
</dbReference>
<dbReference type="InterPro" id="IPR033391">
    <property type="entry name" value="FBPase_N"/>
</dbReference>
<comment type="caution">
    <text evidence="12">Lacks conserved residue(s) required for the propagation of feature annotation.</text>
</comment>
<accession>A0AB35BXS5</accession>
<dbReference type="Gene3D" id="3.30.540.10">
    <property type="entry name" value="Fructose-1,6-Bisphosphatase, subunit A, domain 1"/>
    <property type="match status" value="1"/>
</dbReference>
<dbReference type="CDD" id="cd00354">
    <property type="entry name" value="FBPase"/>
    <property type="match status" value="1"/>
</dbReference>
<dbReference type="PIRSF" id="PIRSF500210">
    <property type="entry name" value="FBPtase"/>
    <property type="match status" value="1"/>
</dbReference>
<comment type="similarity">
    <text evidence="2 12 13">Belongs to the FBPase class 1 family.</text>
</comment>
<dbReference type="InterPro" id="IPR044015">
    <property type="entry name" value="FBPase_C_dom"/>
</dbReference>
<keyword evidence="6 12" id="KW-0378">Hydrolase</keyword>
<keyword evidence="7 12" id="KW-0460">Magnesium</keyword>
<evidence type="ECO:0000259" key="15">
    <source>
        <dbReference type="Pfam" id="PF18913"/>
    </source>
</evidence>
<dbReference type="GO" id="GO:0006000">
    <property type="term" value="P:fructose metabolic process"/>
    <property type="evidence" value="ECO:0007669"/>
    <property type="project" value="TreeGrafter"/>
</dbReference>
<evidence type="ECO:0000256" key="1">
    <source>
        <dbReference type="ARBA" id="ARBA00001273"/>
    </source>
</evidence>
<dbReference type="Proteomes" id="UP000680020">
    <property type="component" value="Unassembled WGS sequence"/>
</dbReference>
<evidence type="ECO:0000256" key="12">
    <source>
        <dbReference type="HAMAP-Rule" id="MF_01855"/>
    </source>
</evidence>
<keyword evidence="8 12" id="KW-0119">Carbohydrate metabolism</keyword>
<evidence type="ECO:0000256" key="3">
    <source>
        <dbReference type="ARBA" id="ARBA00013093"/>
    </source>
</evidence>
<dbReference type="GO" id="GO:0005986">
    <property type="term" value="P:sucrose biosynthetic process"/>
    <property type="evidence" value="ECO:0007669"/>
    <property type="project" value="TreeGrafter"/>
</dbReference>
<dbReference type="GO" id="GO:0042132">
    <property type="term" value="F:fructose 1,6-bisphosphate 1-phosphatase activity"/>
    <property type="evidence" value="ECO:0007669"/>
    <property type="project" value="UniProtKB-UniRule"/>
</dbReference>
<comment type="subcellular location">
    <subcellularLocation>
        <location evidence="12">Cytoplasm</location>
    </subcellularLocation>
</comment>
<evidence type="ECO:0000256" key="4">
    <source>
        <dbReference type="ARBA" id="ARBA00022490"/>
    </source>
</evidence>
<comment type="pathway">
    <text evidence="9">Carbohydrate biosynthesis.</text>
</comment>
<evidence type="ECO:0000256" key="2">
    <source>
        <dbReference type="ARBA" id="ARBA00010941"/>
    </source>
</evidence>
<evidence type="ECO:0000256" key="8">
    <source>
        <dbReference type="ARBA" id="ARBA00023277"/>
    </source>
</evidence>
<feature type="binding site" evidence="12">
    <location>
        <position position="117"/>
    </location>
    <ligand>
        <name>Mg(2+)</name>
        <dbReference type="ChEBI" id="CHEBI:18420"/>
        <label>2</label>
    </ligand>
</feature>
<dbReference type="Pfam" id="PF00316">
    <property type="entry name" value="FBPase"/>
    <property type="match status" value="1"/>
</dbReference>
<evidence type="ECO:0000313" key="16">
    <source>
        <dbReference type="EMBL" id="MBS7823883.1"/>
    </source>
</evidence>
<dbReference type="Gene3D" id="3.40.190.80">
    <property type="match status" value="1"/>
</dbReference>
<keyword evidence="4 12" id="KW-0963">Cytoplasm</keyword>
<dbReference type="NCBIfam" id="NF006778">
    <property type="entry name" value="PRK09293.1-1"/>
    <property type="match status" value="1"/>
</dbReference>
<dbReference type="PANTHER" id="PTHR11556:SF35">
    <property type="entry name" value="SEDOHEPTULOSE-1,7-BISPHOSPHATASE, CHLOROPLASTIC"/>
    <property type="match status" value="1"/>
</dbReference>
<dbReference type="SUPFAM" id="SSF56655">
    <property type="entry name" value="Carbohydrate phosphatase"/>
    <property type="match status" value="1"/>
</dbReference>
<evidence type="ECO:0000256" key="13">
    <source>
        <dbReference type="RuleBase" id="RU000508"/>
    </source>
</evidence>
<evidence type="ECO:0000256" key="5">
    <source>
        <dbReference type="ARBA" id="ARBA00022723"/>
    </source>
</evidence>
<proteinExistence type="inferred from homology"/>
<dbReference type="Pfam" id="PF18913">
    <property type="entry name" value="FBPase_C"/>
    <property type="match status" value="1"/>
</dbReference>